<dbReference type="AlphaFoldDB" id="G0PKM0"/>
<dbReference type="HOGENOM" id="CLU_015355_3_1_1"/>
<evidence type="ECO:0000256" key="8">
    <source>
        <dbReference type="RuleBase" id="RU363058"/>
    </source>
</evidence>
<evidence type="ECO:0000256" key="2">
    <source>
        <dbReference type="ARBA" id="ARBA00009916"/>
    </source>
</evidence>
<dbReference type="GO" id="GO:0005315">
    <property type="term" value="F:phosphate transmembrane transporter activity"/>
    <property type="evidence" value="ECO:0007669"/>
    <property type="project" value="InterPro"/>
</dbReference>
<feature type="transmembrane region" description="Helical" evidence="8">
    <location>
        <begin position="175"/>
        <end position="200"/>
    </location>
</feature>
<keyword evidence="3 8" id="KW-0813">Transport</keyword>
<dbReference type="PANTHER" id="PTHR11101:SF67">
    <property type="entry name" value="PHOSPHATE TRANSPORTER"/>
    <property type="match status" value="1"/>
</dbReference>
<dbReference type="Proteomes" id="UP000008068">
    <property type="component" value="Unassembled WGS sequence"/>
</dbReference>
<evidence type="ECO:0000256" key="7">
    <source>
        <dbReference type="ARBA" id="ARBA00023136"/>
    </source>
</evidence>
<feature type="transmembrane region" description="Helical" evidence="8">
    <location>
        <begin position="221"/>
        <end position="238"/>
    </location>
</feature>
<dbReference type="OrthoDB" id="260807at2759"/>
<evidence type="ECO:0000256" key="3">
    <source>
        <dbReference type="ARBA" id="ARBA00022448"/>
    </source>
</evidence>
<dbReference type="Pfam" id="PF01384">
    <property type="entry name" value="PHO4"/>
    <property type="match status" value="1"/>
</dbReference>
<comment type="similarity">
    <text evidence="2 8">Belongs to the inorganic phosphate transporter (PiT) (TC 2.A.20) family.</text>
</comment>
<protein>
    <recommendedName>
        <fullName evidence="8">Phosphate transporter</fullName>
    </recommendedName>
</protein>
<dbReference type="eggNOG" id="KOG2493">
    <property type="taxonomic scope" value="Eukaryota"/>
</dbReference>
<dbReference type="InParanoid" id="G0PKM0"/>
<dbReference type="GO" id="GO:0016020">
    <property type="term" value="C:membrane"/>
    <property type="evidence" value="ECO:0007669"/>
    <property type="project" value="UniProtKB-SubCell"/>
</dbReference>
<evidence type="ECO:0000313" key="9">
    <source>
        <dbReference type="EMBL" id="EGT32674.1"/>
    </source>
</evidence>
<keyword evidence="4 8" id="KW-0592">Phosphate transport</keyword>
<reference evidence="10" key="1">
    <citation type="submission" date="2011-07" db="EMBL/GenBank/DDBJ databases">
        <authorList>
            <consortium name="Caenorhabditis brenneri Sequencing and Analysis Consortium"/>
            <person name="Wilson R.K."/>
        </authorList>
    </citation>
    <scope>NUCLEOTIDE SEQUENCE [LARGE SCALE GENOMIC DNA]</scope>
    <source>
        <strain evidence="10">PB2801</strain>
    </source>
</reference>
<evidence type="ECO:0000256" key="5">
    <source>
        <dbReference type="ARBA" id="ARBA00022692"/>
    </source>
</evidence>
<organism evidence="10">
    <name type="scientific">Caenorhabditis brenneri</name>
    <name type="common">Nematode worm</name>
    <dbReference type="NCBI Taxonomy" id="135651"/>
    <lineage>
        <taxon>Eukaryota</taxon>
        <taxon>Metazoa</taxon>
        <taxon>Ecdysozoa</taxon>
        <taxon>Nematoda</taxon>
        <taxon>Chromadorea</taxon>
        <taxon>Rhabditida</taxon>
        <taxon>Rhabditina</taxon>
        <taxon>Rhabditomorpha</taxon>
        <taxon>Rhabditoidea</taxon>
        <taxon>Rhabditidae</taxon>
        <taxon>Peloderinae</taxon>
        <taxon>Caenorhabditis</taxon>
    </lineage>
</organism>
<dbReference type="EMBL" id="GL380888">
    <property type="protein sequence ID" value="EGT32674.1"/>
    <property type="molecule type" value="Genomic_DNA"/>
</dbReference>
<comment type="subcellular location">
    <subcellularLocation>
        <location evidence="1 8">Membrane</location>
        <topology evidence="1 8">Multi-pass membrane protein</topology>
    </subcellularLocation>
</comment>
<dbReference type="GO" id="GO:0035435">
    <property type="term" value="P:phosphate ion transmembrane transport"/>
    <property type="evidence" value="ECO:0007669"/>
    <property type="project" value="TreeGrafter"/>
</dbReference>
<feature type="transmembrane region" description="Helical" evidence="8">
    <location>
        <begin position="27"/>
        <end position="47"/>
    </location>
</feature>
<dbReference type="InterPro" id="IPR001204">
    <property type="entry name" value="Phos_transporter"/>
</dbReference>
<dbReference type="FunCoup" id="G0PKM0">
    <property type="interactions" value="2557"/>
</dbReference>
<dbReference type="OMA" id="GVNWQKA"/>
<feature type="transmembrane region" description="Helical" evidence="8">
    <location>
        <begin position="250"/>
        <end position="271"/>
    </location>
</feature>
<dbReference type="PANTHER" id="PTHR11101">
    <property type="entry name" value="PHOSPHATE TRANSPORTER"/>
    <property type="match status" value="1"/>
</dbReference>
<evidence type="ECO:0000256" key="1">
    <source>
        <dbReference type="ARBA" id="ARBA00004141"/>
    </source>
</evidence>
<evidence type="ECO:0000256" key="4">
    <source>
        <dbReference type="ARBA" id="ARBA00022592"/>
    </source>
</evidence>
<feature type="transmembrane region" description="Helical" evidence="8">
    <location>
        <begin position="393"/>
        <end position="413"/>
    </location>
</feature>
<sequence length="510" mass="54913">MDTTTAILSDITTTIAGVVNDFDQSSVLWALIVGIILAFLLGAGMGANDVSNAFGTSVGKFVNFPIKFHRIFSGSGVVTIIQAYIMASIFETLGSVLVGWSVTDTMRKGVVDTTQYANNPKELLLGQVAILGGCASWLLIATALHMPVSTTHSLVGATVGFSIVLRGLHGIQWEAIIKIVASWFISPLLSGIISSILYLIMDHSVLRRNNPVKSALRTLPIFYFACLAFIGLMVFWDGSKLLKFDQIPGWGIPIISIGVGCLGAAFAHFILKPRIQSKIQDSEVPPTPPIFSDIESGRGTSELKEFTGEGGEQIQPKPKQLPGKVRKFFNWLLPDRNRVDSRSTTQIFSTIQVFTACFAGFAHGAQDVSNAIAPLAALISIYRYKNTEQNEIVPIYVLLYGVLAICVGLWTLGHRVIKTVGQKMSEINPASGFTIEFGAAMTALLASKIGLPISTTHCLVGSVVAVGSIRSGEGIKWSIFKKIVLSWVVTLPVSGLISAGIMLIIKWIAL</sequence>
<name>G0PKM0_CAEBE</name>
<dbReference type="STRING" id="135651.G0PKM0"/>
<keyword evidence="10" id="KW-1185">Reference proteome</keyword>
<evidence type="ECO:0000256" key="6">
    <source>
        <dbReference type="ARBA" id="ARBA00022989"/>
    </source>
</evidence>
<keyword evidence="6 8" id="KW-1133">Transmembrane helix</keyword>
<keyword evidence="7 8" id="KW-0472">Membrane</keyword>
<feature type="transmembrane region" description="Helical" evidence="8">
    <location>
        <begin position="449"/>
        <end position="471"/>
    </location>
</feature>
<feature type="transmembrane region" description="Helical" evidence="8">
    <location>
        <begin position="483"/>
        <end position="509"/>
    </location>
</feature>
<evidence type="ECO:0000313" key="10">
    <source>
        <dbReference type="Proteomes" id="UP000008068"/>
    </source>
</evidence>
<accession>G0PKM0</accession>
<feature type="transmembrane region" description="Helical" evidence="8">
    <location>
        <begin position="124"/>
        <end position="144"/>
    </location>
</feature>
<gene>
    <name evidence="9" type="ORF">CAEBREN_26384</name>
</gene>
<keyword evidence="5 8" id="KW-0812">Transmembrane</keyword>
<proteinExistence type="inferred from homology"/>
<comment type="function">
    <text evidence="8">Sodium-phosphate symporter.</text>
</comment>